<dbReference type="AlphaFoldDB" id="A0AA38H7P3"/>
<feature type="compositionally biased region" description="Low complexity" evidence="14">
    <location>
        <begin position="1"/>
        <end position="28"/>
    </location>
</feature>
<comment type="catalytic activity">
    <reaction evidence="10 13">
        <text>an N-terminal (5-L-glutamyl)-[peptide] + an alpha-amino acid = 5-L-glutamyl amino acid + an N-terminal L-alpha-aminoacyl-[peptide]</text>
        <dbReference type="Rhea" id="RHEA:23904"/>
        <dbReference type="Rhea" id="RHEA-COMP:9780"/>
        <dbReference type="Rhea" id="RHEA-COMP:9795"/>
        <dbReference type="ChEBI" id="CHEBI:77644"/>
        <dbReference type="ChEBI" id="CHEBI:78597"/>
        <dbReference type="ChEBI" id="CHEBI:78599"/>
        <dbReference type="ChEBI" id="CHEBI:78608"/>
        <dbReference type="EC" id="2.3.2.2"/>
    </reaction>
</comment>
<feature type="active site" description="Nucleophile" evidence="11">
    <location>
        <position position="475"/>
    </location>
</feature>
<keyword evidence="5" id="KW-0645">Protease</keyword>
<keyword evidence="15" id="KW-0472">Membrane</keyword>
<evidence type="ECO:0000256" key="15">
    <source>
        <dbReference type="SAM" id="Phobius"/>
    </source>
</evidence>
<protein>
    <recommendedName>
        <fullName evidence="13">Glutathione hydrolase</fullName>
        <ecNumber evidence="13">2.3.2.2</ecNumber>
        <ecNumber evidence="13">3.4.19.13</ecNumber>
    </recommendedName>
    <alternativeName>
        <fullName evidence="13">Gamma-glutamyltransferase</fullName>
    </alternativeName>
    <alternativeName>
        <fullName evidence="13">Gamma-glutamyltranspeptidase</fullName>
    </alternativeName>
</protein>
<evidence type="ECO:0000256" key="12">
    <source>
        <dbReference type="PIRSR" id="PIRSR600101-2"/>
    </source>
</evidence>
<evidence type="ECO:0000256" key="2">
    <source>
        <dbReference type="ARBA" id="ARBA00001089"/>
    </source>
</evidence>
<dbReference type="Gene3D" id="1.10.246.130">
    <property type="match status" value="1"/>
</dbReference>
<reference evidence="16" key="1">
    <citation type="journal article" date="2022" name="G3 (Bethesda)">
        <title>High quality genome of the basidiomycete yeast Dioszegia hungarica PDD-24b-2 isolated from cloud water.</title>
        <authorList>
            <person name="Jarrige D."/>
            <person name="Haridas S."/>
            <person name="Bleykasten-Grosshans C."/>
            <person name="Joly M."/>
            <person name="Nadalig T."/>
            <person name="Sancelme M."/>
            <person name="Vuilleumier S."/>
            <person name="Grigoriev I.V."/>
            <person name="Amato P."/>
            <person name="Bringel F."/>
        </authorList>
    </citation>
    <scope>NUCLEOTIDE SEQUENCE</scope>
    <source>
        <strain evidence="16">PDD-24b-2</strain>
    </source>
</reference>
<comment type="similarity">
    <text evidence="4">Belongs to the gamma-glutamyltransferase family.</text>
</comment>
<gene>
    <name evidence="16" type="ORF">MKK02DRAFT_44157</name>
</gene>
<accession>A0AA38H7P3</accession>
<evidence type="ECO:0000256" key="3">
    <source>
        <dbReference type="ARBA" id="ARBA00005115"/>
    </source>
</evidence>
<feature type="binding site" evidence="12">
    <location>
        <position position="568"/>
    </location>
    <ligand>
        <name>L-glutamate</name>
        <dbReference type="ChEBI" id="CHEBI:29985"/>
    </ligand>
</feature>
<keyword evidence="6 13" id="KW-0808">Transferase</keyword>
<feature type="region of interest" description="Disordered" evidence="14">
    <location>
        <begin position="1"/>
        <end position="42"/>
    </location>
</feature>
<evidence type="ECO:0000256" key="7">
    <source>
        <dbReference type="ARBA" id="ARBA00022801"/>
    </source>
</evidence>
<keyword evidence="7 13" id="KW-0378">Hydrolase</keyword>
<dbReference type="FunFam" id="1.10.246.130:FF:000005">
    <property type="entry name" value="Gamma-glutamyltranspeptidase 1, putative"/>
    <property type="match status" value="1"/>
</dbReference>
<dbReference type="RefSeq" id="XP_052945244.1">
    <property type="nucleotide sequence ID" value="XM_053092805.1"/>
</dbReference>
<comment type="function">
    <text evidence="13">Cleaves the gamma-glutamyl peptide bond of glutathione and glutathione conjugates.</text>
</comment>
<sequence>MSGPSAPSSKSAHAPSVWDRLSPFSSSRSRSKSSRALDEEEPLLSGPNDIEVLEVEGRQSRFTRTQLLLFLLFQVACFALGASLGKLLSSKDGNGKAKGPLVPPVWTLPPPTGDRRNPAYLIKAHSGAVASEDKTCSEMGVAIMRDHDGTAVDAAVTTTLCIGLLNGFASGIGGGGFMMVRVPTDDSGLGTKGGNMTAIDFRETSPKESSKEMYGIKGAGRNAAQVGGLAIGVPGELRGLEAAHKLYGKLPWKALVMPVADLAKGYQVSRELARRIRIFGYFMPEDQTWMDIYAPRGYLAVEGDYIKRINYGKTLERIADGGADAFYNGEIAEKMVKSIKKAGGVMTVKDLKHFEANVYPAIHHTYNGREIYTTAAPSSGGILLALLRLIEPFRISQTGGLDNPLNVHRFIESLKFAFAARSEVTDPAFVKDPERLDRFYQSGWADDVRAKITDNSTHKVDYYGMEFDHIEDHGTTHLSVVDQWGGVAAVTSTVNLIWGSHVMCPETGVIFNDEQDDFAVPGAPDAFGLPPSPWNYPAPGKKPMSSTSPTIILSPSGSLYATLGGSGGSRIFGSLAQVLLHLDAGLDISQAIEKPRYHSQVVPNVTTIEVGPEGAPERVLKGLRERGHVVGEFDINLGVSEIQGIVVQNGTIWASSDSRKNGISAGY</sequence>
<keyword evidence="17" id="KW-1185">Reference proteome</keyword>
<evidence type="ECO:0000256" key="10">
    <source>
        <dbReference type="ARBA" id="ARBA00047417"/>
    </source>
</evidence>
<dbReference type="Proteomes" id="UP001164286">
    <property type="component" value="Unassembled WGS sequence"/>
</dbReference>
<dbReference type="GO" id="GO:0006751">
    <property type="term" value="P:glutathione catabolic process"/>
    <property type="evidence" value="ECO:0007669"/>
    <property type="project" value="UniProtKB-UniRule"/>
</dbReference>
<evidence type="ECO:0000256" key="11">
    <source>
        <dbReference type="PIRSR" id="PIRSR600101-1"/>
    </source>
</evidence>
<evidence type="ECO:0000313" key="17">
    <source>
        <dbReference type="Proteomes" id="UP001164286"/>
    </source>
</evidence>
<dbReference type="PRINTS" id="PR01210">
    <property type="entry name" value="GGTRANSPTASE"/>
</dbReference>
<dbReference type="PANTHER" id="PTHR11686">
    <property type="entry name" value="GAMMA GLUTAMYL TRANSPEPTIDASE"/>
    <property type="match status" value="1"/>
</dbReference>
<feature type="binding site" evidence="12">
    <location>
        <begin position="493"/>
        <end position="495"/>
    </location>
    <ligand>
        <name>L-glutamate</name>
        <dbReference type="ChEBI" id="CHEBI:29985"/>
    </ligand>
</feature>
<keyword evidence="9 13" id="KW-0012">Acyltransferase</keyword>
<organism evidence="16 17">
    <name type="scientific">Dioszegia hungarica</name>
    <dbReference type="NCBI Taxonomy" id="4972"/>
    <lineage>
        <taxon>Eukaryota</taxon>
        <taxon>Fungi</taxon>
        <taxon>Dikarya</taxon>
        <taxon>Basidiomycota</taxon>
        <taxon>Agaricomycotina</taxon>
        <taxon>Tremellomycetes</taxon>
        <taxon>Tremellales</taxon>
        <taxon>Bulleribasidiaceae</taxon>
        <taxon>Dioszegia</taxon>
    </lineage>
</organism>
<proteinExistence type="inferred from homology"/>
<dbReference type="InterPro" id="IPR043137">
    <property type="entry name" value="GGT_ssub_C"/>
</dbReference>
<comment type="pathway">
    <text evidence="3 13">Sulfur metabolism; glutathione metabolism.</text>
</comment>
<dbReference type="EC" id="2.3.2.2" evidence="13"/>
<dbReference type="GO" id="GO:0103068">
    <property type="term" value="F:leukotriene C4 gamma-glutamyl transferase activity"/>
    <property type="evidence" value="ECO:0007669"/>
    <property type="project" value="UniProtKB-EC"/>
</dbReference>
<dbReference type="Pfam" id="PF01019">
    <property type="entry name" value="G_glu_transpept"/>
    <property type="match status" value="1"/>
</dbReference>
<dbReference type="GeneID" id="77732010"/>
<evidence type="ECO:0000256" key="1">
    <source>
        <dbReference type="ARBA" id="ARBA00001049"/>
    </source>
</evidence>
<dbReference type="EMBL" id="JAKWFO010000005">
    <property type="protein sequence ID" value="KAI9635467.1"/>
    <property type="molecule type" value="Genomic_DNA"/>
</dbReference>
<evidence type="ECO:0000256" key="13">
    <source>
        <dbReference type="RuleBase" id="RU368068"/>
    </source>
</evidence>
<dbReference type="EC" id="3.4.19.13" evidence="13"/>
<evidence type="ECO:0000256" key="4">
    <source>
        <dbReference type="ARBA" id="ARBA00009381"/>
    </source>
</evidence>
<keyword evidence="8" id="KW-0325">Glycoprotein</keyword>
<evidence type="ECO:0000256" key="6">
    <source>
        <dbReference type="ARBA" id="ARBA00022679"/>
    </source>
</evidence>
<dbReference type="GO" id="GO:0006508">
    <property type="term" value="P:proteolysis"/>
    <property type="evidence" value="ECO:0007669"/>
    <property type="project" value="UniProtKB-KW"/>
</dbReference>
<evidence type="ECO:0000256" key="9">
    <source>
        <dbReference type="ARBA" id="ARBA00023315"/>
    </source>
</evidence>
<dbReference type="InterPro" id="IPR029055">
    <property type="entry name" value="Ntn_hydrolases_N"/>
</dbReference>
<feature type="binding site" evidence="12">
    <location>
        <position position="517"/>
    </location>
    <ligand>
        <name>L-glutamate</name>
        <dbReference type="ChEBI" id="CHEBI:29985"/>
    </ligand>
</feature>
<keyword evidence="15" id="KW-1133">Transmembrane helix</keyword>
<evidence type="ECO:0000256" key="5">
    <source>
        <dbReference type="ARBA" id="ARBA00022670"/>
    </source>
</evidence>
<comment type="catalytic activity">
    <reaction evidence="1 13">
        <text>an S-substituted glutathione + H2O = an S-substituted L-cysteinylglycine + L-glutamate</text>
        <dbReference type="Rhea" id="RHEA:59468"/>
        <dbReference type="ChEBI" id="CHEBI:15377"/>
        <dbReference type="ChEBI" id="CHEBI:29985"/>
        <dbReference type="ChEBI" id="CHEBI:90779"/>
        <dbReference type="ChEBI" id="CHEBI:143103"/>
        <dbReference type="EC" id="3.4.19.13"/>
    </reaction>
</comment>
<dbReference type="SUPFAM" id="SSF56235">
    <property type="entry name" value="N-terminal nucleophile aminohydrolases (Ntn hydrolases)"/>
    <property type="match status" value="1"/>
</dbReference>
<dbReference type="GO" id="GO:0036374">
    <property type="term" value="F:glutathione hydrolase activity"/>
    <property type="evidence" value="ECO:0007669"/>
    <property type="project" value="UniProtKB-UniRule"/>
</dbReference>
<feature type="binding site" evidence="12">
    <location>
        <position position="202"/>
    </location>
    <ligand>
        <name>L-glutamate</name>
        <dbReference type="ChEBI" id="CHEBI:29985"/>
    </ligand>
</feature>
<keyword evidence="15" id="KW-0812">Transmembrane</keyword>
<feature type="binding site" evidence="12">
    <location>
        <begin position="545"/>
        <end position="546"/>
    </location>
    <ligand>
        <name>L-glutamate</name>
        <dbReference type="ChEBI" id="CHEBI:29985"/>
    </ligand>
</feature>
<feature type="transmembrane region" description="Helical" evidence="15">
    <location>
        <begin position="67"/>
        <end position="88"/>
    </location>
</feature>
<evidence type="ECO:0000256" key="8">
    <source>
        <dbReference type="ARBA" id="ARBA00023180"/>
    </source>
</evidence>
<dbReference type="Gene3D" id="3.60.20.40">
    <property type="match status" value="1"/>
</dbReference>
<evidence type="ECO:0000313" key="16">
    <source>
        <dbReference type="EMBL" id="KAI9635467.1"/>
    </source>
</evidence>
<dbReference type="InterPro" id="IPR000101">
    <property type="entry name" value="GGT_peptidase"/>
</dbReference>
<comment type="caution">
    <text evidence="16">The sequence shown here is derived from an EMBL/GenBank/DDBJ whole genome shotgun (WGS) entry which is preliminary data.</text>
</comment>
<dbReference type="FunFam" id="3.60.20.40:FF:000001">
    <property type="entry name" value="Gamma-glutamyltranspeptidase 1"/>
    <property type="match status" value="1"/>
</dbReference>
<dbReference type="GO" id="GO:0005886">
    <property type="term" value="C:plasma membrane"/>
    <property type="evidence" value="ECO:0007669"/>
    <property type="project" value="TreeGrafter"/>
</dbReference>
<comment type="catalytic activity">
    <reaction evidence="2 13">
        <text>glutathione + H2O = L-cysteinylglycine + L-glutamate</text>
        <dbReference type="Rhea" id="RHEA:28807"/>
        <dbReference type="ChEBI" id="CHEBI:15377"/>
        <dbReference type="ChEBI" id="CHEBI:29985"/>
        <dbReference type="ChEBI" id="CHEBI:57925"/>
        <dbReference type="ChEBI" id="CHEBI:61694"/>
        <dbReference type="EC" id="3.4.19.13"/>
    </reaction>
</comment>
<dbReference type="NCBIfam" id="TIGR00066">
    <property type="entry name" value="g_glut_trans"/>
    <property type="match status" value="1"/>
</dbReference>
<evidence type="ECO:0000256" key="14">
    <source>
        <dbReference type="SAM" id="MobiDB-lite"/>
    </source>
</evidence>
<dbReference type="InterPro" id="IPR043138">
    <property type="entry name" value="GGT_lsub"/>
</dbReference>
<dbReference type="GO" id="GO:0000324">
    <property type="term" value="C:fungal-type vacuole"/>
    <property type="evidence" value="ECO:0007669"/>
    <property type="project" value="TreeGrafter"/>
</dbReference>
<name>A0AA38H7P3_9TREE</name>
<dbReference type="PANTHER" id="PTHR11686:SF9">
    <property type="entry name" value="RE13973P"/>
    <property type="match status" value="1"/>
</dbReference>